<accession>A0ABR0S7S9</accession>
<evidence type="ECO:0000313" key="2">
    <source>
        <dbReference type="Proteomes" id="UP001338125"/>
    </source>
</evidence>
<reference evidence="1 2" key="1">
    <citation type="submission" date="2024-01" db="EMBL/GenBank/DDBJ databases">
        <title>Complete genome of Cladobotryum mycophilum ATHUM6906.</title>
        <authorList>
            <person name="Christinaki A.C."/>
            <person name="Myridakis A.I."/>
            <person name="Kouvelis V.N."/>
        </authorList>
    </citation>
    <scope>NUCLEOTIDE SEQUENCE [LARGE SCALE GENOMIC DNA]</scope>
    <source>
        <strain evidence="1 2">ATHUM6906</strain>
    </source>
</reference>
<gene>
    <name evidence="1" type="ORF">PT974_12362</name>
</gene>
<sequence length="91" mass="10261">MARYIPSVALEAPSHFDSDIRQRRAILCRHRQATTSARLADQKMDLPAYRANRQANSYADDPDILSAEATVVPVWVGSVVRNIDKDIPRLK</sequence>
<evidence type="ECO:0000313" key="1">
    <source>
        <dbReference type="EMBL" id="KAK5988222.1"/>
    </source>
</evidence>
<protein>
    <submittedName>
        <fullName evidence="1">Uncharacterized protein</fullName>
    </submittedName>
</protein>
<comment type="caution">
    <text evidence="1">The sequence shown here is derived from an EMBL/GenBank/DDBJ whole genome shotgun (WGS) entry which is preliminary data.</text>
</comment>
<dbReference type="Proteomes" id="UP001338125">
    <property type="component" value="Unassembled WGS sequence"/>
</dbReference>
<organism evidence="1 2">
    <name type="scientific">Cladobotryum mycophilum</name>
    <dbReference type="NCBI Taxonomy" id="491253"/>
    <lineage>
        <taxon>Eukaryota</taxon>
        <taxon>Fungi</taxon>
        <taxon>Dikarya</taxon>
        <taxon>Ascomycota</taxon>
        <taxon>Pezizomycotina</taxon>
        <taxon>Sordariomycetes</taxon>
        <taxon>Hypocreomycetidae</taxon>
        <taxon>Hypocreales</taxon>
        <taxon>Hypocreaceae</taxon>
        <taxon>Cladobotryum</taxon>
    </lineage>
</organism>
<keyword evidence="2" id="KW-1185">Reference proteome</keyword>
<name>A0ABR0S7S9_9HYPO</name>
<dbReference type="EMBL" id="JAVFKD010000016">
    <property type="protein sequence ID" value="KAK5988222.1"/>
    <property type="molecule type" value="Genomic_DNA"/>
</dbReference>
<proteinExistence type="predicted"/>